<reference evidence="5" key="1">
    <citation type="journal article" date="2019" name="Int. J. Syst. Evol. Microbiol.">
        <title>The Global Catalogue of Microorganisms (GCM) 10K type strain sequencing project: providing services to taxonomists for standard genome sequencing and annotation.</title>
        <authorList>
            <consortium name="The Broad Institute Genomics Platform"/>
            <consortium name="The Broad Institute Genome Sequencing Center for Infectious Disease"/>
            <person name="Wu L."/>
            <person name="Ma J."/>
        </authorList>
    </citation>
    <scope>NUCLEOTIDE SEQUENCE [LARGE SCALE GENOMIC DNA]</scope>
    <source>
        <strain evidence="5">TISTR 1511</strain>
    </source>
</reference>
<evidence type="ECO:0000313" key="5">
    <source>
        <dbReference type="Proteomes" id="UP001597453"/>
    </source>
</evidence>
<keyword evidence="2" id="KW-0472">Membrane</keyword>
<dbReference type="RefSeq" id="WP_110477066.1">
    <property type="nucleotide sequence ID" value="NZ_JBHUNF010000004.1"/>
</dbReference>
<evidence type="ECO:0000256" key="1">
    <source>
        <dbReference type="SAM" id="MobiDB-lite"/>
    </source>
</evidence>
<feature type="transmembrane region" description="Helical" evidence="2">
    <location>
        <begin position="31"/>
        <end position="53"/>
    </location>
</feature>
<keyword evidence="2" id="KW-1133">Transmembrane helix</keyword>
<dbReference type="InterPro" id="IPR025646">
    <property type="entry name" value="DUF4350"/>
</dbReference>
<dbReference type="Pfam" id="PF14258">
    <property type="entry name" value="DUF4350"/>
    <property type="match status" value="1"/>
</dbReference>
<comment type="caution">
    <text evidence="4">The sequence shown here is derived from an EMBL/GenBank/DDBJ whole genome shotgun (WGS) entry which is preliminary data.</text>
</comment>
<name>A0ABW5RJS2_9MICO</name>
<evidence type="ECO:0000256" key="2">
    <source>
        <dbReference type="SAM" id="Phobius"/>
    </source>
</evidence>
<dbReference type="Proteomes" id="UP001597453">
    <property type="component" value="Unassembled WGS sequence"/>
</dbReference>
<accession>A0ABW5RJS2</accession>
<evidence type="ECO:0000313" key="4">
    <source>
        <dbReference type="EMBL" id="MFD2675333.1"/>
    </source>
</evidence>
<dbReference type="EMBL" id="JBHUNF010000004">
    <property type="protein sequence ID" value="MFD2675333.1"/>
    <property type="molecule type" value="Genomic_DNA"/>
</dbReference>
<organism evidence="4 5">
    <name type="scientific">Gulosibacter bifidus</name>
    <dbReference type="NCBI Taxonomy" id="272239"/>
    <lineage>
        <taxon>Bacteria</taxon>
        <taxon>Bacillati</taxon>
        <taxon>Actinomycetota</taxon>
        <taxon>Actinomycetes</taxon>
        <taxon>Micrococcales</taxon>
        <taxon>Microbacteriaceae</taxon>
        <taxon>Gulosibacter</taxon>
    </lineage>
</organism>
<keyword evidence="2" id="KW-0812">Transmembrane</keyword>
<feature type="region of interest" description="Disordered" evidence="1">
    <location>
        <begin position="1"/>
        <end position="21"/>
    </location>
</feature>
<evidence type="ECO:0000259" key="3">
    <source>
        <dbReference type="Pfam" id="PF14258"/>
    </source>
</evidence>
<feature type="domain" description="DUF4350" evidence="3">
    <location>
        <begin position="62"/>
        <end position="252"/>
    </location>
</feature>
<protein>
    <submittedName>
        <fullName evidence="4">DUF4350 domain-containing protein</fullName>
    </submittedName>
</protein>
<gene>
    <name evidence="4" type="ORF">ACFSUQ_08520</name>
</gene>
<keyword evidence="5" id="KW-1185">Reference proteome</keyword>
<proteinExistence type="predicted"/>
<feature type="region of interest" description="Disordered" evidence="1">
    <location>
        <begin position="416"/>
        <end position="449"/>
    </location>
</feature>
<sequence length="449" mass="48162">MTTTTTETTSPAPTPSNTLTPRQHWHRIRPWCFSALFIVATLLVGAAITASTVSRSGHLLNPQSPAPNGAKALAEALQDHGVHLTQRDSLDDVLADIEANPNRTVLLHDRAALLDSDRIEQLLDAGANRVVAINPVGDRFEPITEYAWYSGSIAPEGDTLENDPYAAEHDYPAGEQCPLASKAPALGPGHASVFTVGENDPDAVGCYETGSGSLIVVAQHKTTELIMVGAYEQFTNDRIAVESNAAAAINILGANEELIWYVPGAPDVQVAATPTFDDYVPKWITPVMLLACCSALALMFWRGRRLGPLVAERLPVTVPASETVEGRARLYAKNRSQLHALDAIRIGTLGRLAGLLGLERNASAAVIADAVTRVAQVPRDHAYRVLVHAEPTSDAELVDLANACAEIERRTRTALGYTETGRRIQTPDDPTAETPTFAVRDADPGDNQL</sequence>